<dbReference type="EMBL" id="NFDT01000253">
    <property type="protein sequence ID" value="OTY83727.1"/>
    <property type="molecule type" value="Genomic_DNA"/>
</dbReference>
<gene>
    <name evidence="1" type="ORF">BK754_29620</name>
</gene>
<dbReference type="RefSeq" id="WP_086412581.1">
    <property type="nucleotide sequence ID" value="NZ_NFDT01000253.1"/>
</dbReference>
<name>A0A9X6FHF9_BACTU</name>
<dbReference type="AlphaFoldDB" id="A0A9X6FHF9"/>
<evidence type="ECO:0000313" key="1">
    <source>
        <dbReference type="EMBL" id="OTY83727.1"/>
    </source>
</evidence>
<evidence type="ECO:0000313" key="2">
    <source>
        <dbReference type="Proteomes" id="UP000194882"/>
    </source>
</evidence>
<comment type="caution">
    <text evidence="1">The sequence shown here is derived from an EMBL/GenBank/DDBJ whole genome shotgun (WGS) entry which is preliminary data.</text>
</comment>
<proteinExistence type="predicted"/>
<dbReference type="Proteomes" id="UP000194882">
    <property type="component" value="Unassembled WGS sequence"/>
</dbReference>
<protein>
    <submittedName>
        <fullName evidence="1">Uncharacterized protein</fullName>
    </submittedName>
</protein>
<organism evidence="1 2">
    <name type="scientific">Bacillus thuringiensis serovar subtoxicus</name>
    <dbReference type="NCBI Taxonomy" id="475791"/>
    <lineage>
        <taxon>Bacteria</taxon>
        <taxon>Bacillati</taxon>
        <taxon>Bacillota</taxon>
        <taxon>Bacilli</taxon>
        <taxon>Bacillales</taxon>
        <taxon>Bacillaceae</taxon>
        <taxon>Bacillus</taxon>
        <taxon>Bacillus cereus group</taxon>
    </lineage>
</organism>
<reference evidence="1 2" key="1">
    <citation type="submission" date="2016-10" db="EMBL/GenBank/DDBJ databases">
        <title>Comparative genomics of Bacillus thuringiensis reveals a path to pathogens against multiple invertebrate hosts.</title>
        <authorList>
            <person name="Zheng J."/>
            <person name="Gao Q."/>
            <person name="Liu H."/>
            <person name="Peng D."/>
            <person name="Ruan L."/>
            <person name="Sun M."/>
        </authorList>
    </citation>
    <scope>NUCLEOTIDE SEQUENCE [LARGE SCALE GENOMIC DNA]</scope>
    <source>
        <strain evidence="1">BGSC 4I4</strain>
    </source>
</reference>
<sequence>MNIVDKLSFIETQLEDAANKHKEAEERALNVANYSDYMYHKGHKEAFKGSLMLIRDLQLQVILNDKN</sequence>
<accession>A0A9X6FHF9</accession>